<dbReference type="InterPro" id="IPR000719">
    <property type="entry name" value="Prot_kinase_dom"/>
</dbReference>
<accession>D7SUV7</accession>
<dbReference type="InParanoid" id="D7SUV7"/>
<feature type="transmembrane region" description="Helical" evidence="1">
    <location>
        <begin position="53"/>
        <end position="80"/>
    </location>
</feature>
<evidence type="ECO:0000259" key="2">
    <source>
        <dbReference type="PROSITE" id="PS50011"/>
    </source>
</evidence>
<dbReference type="Gene3D" id="1.10.510.10">
    <property type="entry name" value="Transferase(Phosphotransferase) domain 1"/>
    <property type="match status" value="1"/>
</dbReference>
<evidence type="ECO:0000313" key="3">
    <source>
        <dbReference type="EMBL" id="CBI21056.3"/>
    </source>
</evidence>
<dbReference type="STRING" id="29760.D7SUV7"/>
<dbReference type="HOGENOM" id="CLU_029974_0_0_1"/>
<dbReference type="eggNOG" id="KOG0198">
    <property type="taxonomic scope" value="Eukaryota"/>
</dbReference>
<keyword evidence="1" id="KW-0812">Transmembrane</keyword>
<keyword evidence="1" id="KW-0472">Membrane</keyword>
<protein>
    <recommendedName>
        <fullName evidence="2">Protein kinase domain-containing protein</fullName>
    </recommendedName>
</protein>
<keyword evidence="4" id="KW-1185">Reference proteome</keyword>
<dbReference type="InterPro" id="IPR001245">
    <property type="entry name" value="Ser-Thr/Tyr_kinase_cat_dom"/>
</dbReference>
<dbReference type="OMA" id="FQMAESY"/>
<dbReference type="InterPro" id="IPR011009">
    <property type="entry name" value="Kinase-like_dom_sf"/>
</dbReference>
<dbReference type="GO" id="GO:0004674">
    <property type="term" value="F:protein serine/threonine kinase activity"/>
    <property type="evidence" value="ECO:0000318"/>
    <property type="project" value="GO_Central"/>
</dbReference>
<dbReference type="AlphaFoldDB" id="D7SUV7"/>
<evidence type="ECO:0000256" key="1">
    <source>
        <dbReference type="SAM" id="Phobius"/>
    </source>
</evidence>
<dbReference type="PaxDb" id="29760-VIT_04s0008g05600.t01"/>
<gene>
    <name evidence="3" type="ordered locus">VIT_04s0008g05600</name>
</gene>
<dbReference type="SMR" id="D7SUV7"/>
<dbReference type="GO" id="GO:0009507">
    <property type="term" value="C:chloroplast"/>
    <property type="evidence" value="ECO:0000318"/>
    <property type="project" value="GO_Central"/>
</dbReference>
<dbReference type="Gene3D" id="3.30.200.20">
    <property type="entry name" value="Phosphorylase Kinase, domain 1"/>
    <property type="match status" value="1"/>
</dbReference>
<dbReference type="PANTHER" id="PTHR47209">
    <property type="entry name" value="OS06G0639500 PROTEIN"/>
    <property type="match status" value="1"/>
</dbReference>
<keyword evidence="1" id="KW-1133">Transmembrane helix</keyword>
<dbReference type="GO" id="GO:0045036">
    <property type="term" value="P:protein targeting to chloroplast"/>
    <property type="evidence" value="ECO:0000318"/>
    <property type="project" value="GO_Central"/>
</dbReference>
<name>D7SUV7_VITVI</name>
<dbReference type="EMBL" id="FN595231">
    <property type="protein sequence ID" value="CBI21056.3"/>
    <property type="molecule type" value="Genomic_DNA"/>
</dbReference>
<dbReference type="ExpressionAtlas" id="D7SUV7">
    <property type="expression patterns" value="baseline and differential"/>
</dbReference>
<dbReference type="Proteomes" id="UP000009183">
    <property type="component" value="Chromosome 4"/>
</dbReference>
<dbReference type="InterPro" id="IPR053293">
    <property type="entry name" value="OCM_Kinase"/>
</dbReference>
<dbReference type="Pfam" id="PF07714">
    <property type="entry name" value="PK_Tyr_Ser-Thr"/>
    <property type="match status" value="1"/>
</dbReference>
<evidence type="ECO:0000313" key="4">
    <source>
        <dbReference type="Proteomes" id="UP000009183"/>
    </source>
</evidence>
<reference evidence="4" key="1">
    <citation type="journal article" date="2007" name="Nature">
        <title>The grapevine genome sequence suggests ancestral hexaploidization in major angiosperm phyla.</title>
        <authorList>
            <consortium name="The French-Italian Public Consortium for Grapevine Genome Characterization."/>
            <person name="Jaillon O."/>
            <person name="Aury J.-M."/>
            <person name="Noel B."/>
            <person name="Policriti A."/>
            <person name="Clepet C."/>
            <person name="Casagrande A."/>
            <person name="Choisne N."/>
            <person name="Aubourg S."/>
            <person name="Vitulo N."/>
            <person name="Jubin C."/>
            <person name="Vezzi A."/>
            <person name="Legeai F."/>
            <person name="Hugueney P."/>
            <person name="Dasilva C."/>
            <person name="Horner D."/>
            <person name="Mica E."/>
            <person name="Jublot D."/>
            <person name="Poulain J."/>
            <person name="Bruyere C."/>
            <person name="Billault A."/>
            <person name="Segurens B."/>
            <person name="Gouyvenoux M."/>
            <person name="Ugarte E."/>
            <person name="Cattonaro F."/>
            <person name="Anthouard V."/>
            <person name="Vico V."/>
            <person name="Del Fabbro C."/>
            <person name="Alaux M."/>
            <person name="Di Gaspero G."/>
            <person name="Dumas V."/>
            <person name="Felice N."/>
            <person name="Paillard S."/>
            <person name="Juman I."/>
            <person name="Moroldo M."/>
            <person name="Scalabrin S."/>
            <person name="Canaguier A."/>
            <person name="Le Clainche I."/>
            <person name="Malacrida G."/>
            <person name="Durand E."/>
            <person name="Pesole G."/>
            <person name="Laucou V."/>
            <person name="Chatelet P."/>
            <person name="Merdinoglu D."/>
            <person name="Delledonne M."/>
            <person name="Pezzotti M."/>
            <person name="Lecharny A."/>
            <person name="Scarpelli C."/>
            <person name="Artiguenave F."/>
            <person name="Pe M.E."/>
            <person name="Valle G."/>
            <person name="Morgante M."/>
            <person name="Caboche M."/>
            <person name="Adam-Blondon A.-F."/>
            <person name="Weissenbach J."/>
            <person name="Quetier F."/>
            <person name="Wincker P."/>
        </authorList>
    </citation>
    <scope>NUCLEOTIDE SEQUENCE [LARGE SCALE GENOMIC DNA]</scope>
    <source>
        <strain evidence="4">cv. Pinot noir / PN40024</strain>
    </source>
</reference>
<feature type="transmembrane region" description="Helical" evidence="1">
    <location>
        <begin position="668"/>
        <end position="689"/>
    </location>
</feature>
<dbReference type="FunCoup" id="D7SUV7">
    <property type="interactions" value="1268"/>
</dbReference>
<organism evidence="3 4">
    <name type="scientific">Vitis vinifera</name>
    <name type="common">Grape</name>
    <dbReference type="NCBI Taxonomy" id="29760"/>
    <lineage>
        <taxon>Eukaryota</taxon>
        <taxon>Viridiplantae</taxon>
        <taxon>Streptophyta</taxon>
        <taxon>Embryophyta</taxon>
        <taxon>Tracheophyta</taxon>
        <taxon>Spermatophyta</taxon>
        <taxon>Magnoliopsida</taxon>
        <taxon>eudicotyledons</taxon>
        <taxon>Gunneridae</taxon>
        <taxon>Pentapetalae</taxon>
        <taxon>rosids</taxon>
        <taxon>Vitales</taxon>
        <taxon>Vitaceae</taxon>
        <taxon>Viteae</taxon>
        <taxon>Vitis</taxon>
    </lineage>
</organism>
<sequence length="750" mass="83854">MQKNTFESLIWNISNKIFNDMDIISIQLHLHLIKLRLRFWADIYRRSGPPSQIISNIIILLCRIVNKAVCLFFVFLLIFLRLKTFDSQSALTAFFFTFNSSKSSTISTSAVGMAGKAAATQSAAAFEFELFEGDPDHLRTVVATPNLISPWIDPATLKLRHRIGRGPFGDVWLATQHLFAEDYDEYHEVAIKMLHPIKEDLMKVVLDKLENLFSKCQGLKGVCWLHGISVISGKICIIMKFYEGSLGDKMAHLKGGKLSLRDILRYGIDLAQAILELHSKEILVLNLKPYNFLLDQNDEAILGDLGIPYLLLQIPLPSSDIARRLGTPNYMAPEQWQPEVRGPLSLETDSWGFGCSIVEMLTGVQPWCGKSVEEVHDSVVRKQEKPFIPSGLPPAVERVIIGCFAYDFRSRPSMKNILEAFKSSENAVYSDGGWTGLGSRTITDNFIVNGYSEWFLSKENFLVGDLVRSRKPPHSCKPENMDVPGGTVVGLERDSDQDGYVLVRVLGIHDPLRVHKYTLERVTSGLAAGDWVRLETEDRRNSRVGILHSISRDGSVDVGFIGMETLWKGSCTNLQMAESYCKGQFVRLKANVLSPRFEWPRKRGGAWATGRIWQVLPNGCLVVNFPGRLPIGDECSSFLADPAEVELVSFNTSPGLVKKYQHLEDFHWAVRPLLIALGLFSAMKFGIFVGKKIGIGRSKEKRGQSTMTQNESQRLDNQTAGNAAWLPQTVAVSSEKVLAQVMAGKFLPKS</sequence>
<dbReference type="PANTHER" id="PTHR47209:SF1">
    <property type="entry name" value="OS06G0639500 PROTEIN"/>
    <property type="match status" value="1"/>
</dbReference>
<feature type="domain" description="Protein kinase" evidence="2">
    <location>
        <begin position="157"/>
        <end position="429"/>
    </location>
</feature>
<dbReference type="SUPFAM" id="SSF56112">
    <property type="entry name" value="Protein kinase-like (PK-like)"/>
    <property type="match status" value="1"/>
</dbReference>
<proteinExistence type="predicted"/>
<dbReference type="GO" id="GO:0005524">
    <property type="term" value="F:ATP binding"/>
    <property type="evidence" value="ECO:0007669"/>
    <property type="project" value="InterPro"/>
</dbReference>
<dbReference type="PROSITE" id="PS50011">
    <property type="entry name" value="PROTEIN_KINASE_DOM"/>
    <property type="match status" value="1"/>
</dbReference>
<dbReference type="OrthoDB" id="4062651at2759"/>